<dbReference type="Proteomes" id="UP001515683">
    <property type="component" value="Unassembled WGS sequence"/>
</dbReference>
<feature type="transmembrane region" description="Helical" evidence="8">
    <location>
        <begin position="12"/>
        <end position="32"/>
    </location>
</feature>
<dbReference type="NCBIfam" id="TIGR00711">
    <property type="entry name" value="efflux_EmrB"/>
    <property type="match status" value="1"/>
</dbReference>
<evidence type="ECO:0000256" key="8">
    <source>
        <dbReference type="SAM" id="Phobius"/>
    </source>
</evidence>
<feature type="transmembrane region" description="Helical" evidence="8">
    <location>
        <begin position="264"/>
        <end position="289"/>
    </location>
</feature>
<protein>
    <submittedName>
        <fullName evidence="10">MFS transporter</fullName>
    </submittedName>
</protein>
<evidence type="ECO:0000256" key="7">
    <source>
        <dbReference type="ARBA" id="ARBA00023136"/>
    </source>
</evidence>
<comment type="similarity">
    <text evidence="2">Belongs to the major facilitator superfamily. EmrB family.</text>
</comment>
<feature type="transmembrane region" description="Helical" evidence="8">
    <location>
        <begin position="355"/>
        <end position="381"/>
    </location>
</feature>
<feature type="transmembrane region" description="Helical" evidence="8">
    <location>
        <begin position="44"/>
        <end position="64"/>
    </location>
</feature>
<dbReference type="InterPro" id="IPR011701">
    <property type="entry name" value="MFS"/>
</dbReference>
<dbReference type="InterPro" id="IPR020846">
    <property type="entry name" value="MFS_dom"/>
</dbReference>
<dbReference type="CDD" id="cd17321">
    <property type="entry name" value="MFS_MMR_MDR_like"/>
    <property type="match status" value="1"/>
</dbReference>
<evidence type="ECO:0000256" key="3">
    <source>
        <dbReference type="ARBA" id="ARBA00022448"/>
    </source>
</evidence>
<keyword evidence="11" id="KW-1185">Reference proteome</keyword>
<feature type="transmembrane region" description="Helical" evidence="8">
    <location>
        <begin position="138"/>
        <end position="159"/>
    </location>
</feature>
<feature type="transmembrane region" description="Helical" evidence="8">
    <location>
        <begin position="109"/>
        <end position="126"/>
    </location>
</feature>
<keyword evidence="5 8" id="KW-0812">Transmembrane</keyword>
<feature type="transmembrane region" description="Helical" evidence="8">
    <location>
        <begin position="393"/>
        <end position="414"/>
    </location>
</feature>
<dbReference type="Gene3D" id="1.20.1720.10">
    <property type="entry name" value="Multidrug resistance protein D"/>
    <property type="match status" value="1"/>
</dbReference>
<dbReference type="PANTHER" id="PTHR42718:SF9">
    <property type="entry name" value="MAJOR FACILITATOR SUPERFAMILY MULTIDRUG TRANSPORTER MFSC"/>
    <property type="match status" value="1"/>
</dbReference>
<feature type="transmembrane region" description="Helical" evidence="8">
    <location>
        <begin position="222"/>
        <end position="243"/>
    </location>
</feature>
<sequence>MLPSYQPRLVQVAACMAFVIVLLDVSVVNVALEALRHQFSSDMAGLQWIVNAYALVFSALLLSAGLLADRFGSKRLFILGFALFTVSSVGCGLASSLSVLIAFRSLQGVGAALLIPTSLTLLREAFSTPDARARAIGWWGAGGGIALAAGPVIGGLLLSSFGWRAIFLLNLPLGIAGLWLAQRYAAPSPTQAGKSVDLPGQLSGAFALGCLTFSLTEASRYGWQHPLIIGCFVTSLLLGGVFIRTEARSPDPMLPLSLFRCPNLAACTFIGLAANLTFYGMVFVFSLYFQHIRHFSAAQTGVAFLPMMGILMVMNVVAGRLMTRRGVRELAISGLLISASGYLLMLLALPGGEHWTLIIPMLLAGSGIALAIPTITHAVLAAAPAHQSGVAGALLNTARQTGGVIGVALFGYMVRASEKAAFMAGMRLSIAISAGLLLFAAGVGWMALTTAQKTREVPVCDP</sequence>
<evidence type="ECO:0000256" key="2">
    <source>
        <dbReference type="ARBA" id="ARBA00008537"/>
    </source>
</evidence>
<dbReference type="SUPFAM" id="SSF103473">
    <property type="entry name" value="MFS general substrate transporter"/>
    <property type="match status" value="1"/>
</dbReference>
<dbReference type="InterPro" id="IPR004638">
    <property type="entry name" value="EmrB-like"/>
</dbReference>
<dbReference type="Pfam" id="PF07690">
    <property type="entry name" value="MFS_1"/>
    <property type="match status" value="1"/>
</dbReference>
<proteinExistence type="inferred from homology"/>
<feature type="transmembrane region" description="Helical" evidence="8">
    <location>
        <begin position="165"/>
        <end position="186"/>
    </location>
</feature>
<evidence type="ECO:0000256" key="6">
    <source>
        <dbReference type="ARBA" id="ARBA00022989"/>
    </source>
</evidence>
<keyword evidence="6 8" id="KW-1133">Transmembrane helix</keyword>
<feature type="transmembrane region" description="Helical" evidence="8">
    <location>
        <begin position="76"/>
        <end position="103"/>
    </location>
</feature>
<feature type="transmembrane region" description="Helical" evidence="8">
    <location>
        <begin position="295"/>
        <end position="318"/>
    </location>
</feature>
<evidence type="ECO:0000256" key="5">
    <source>
        <dbReference type="ARBA" id="ARBA00022692"/>
    </source>
</evidence>
<evidence type="ECO:0000313" key="11">
    <source>
        <dbReference type="Proteomes" id="UP001515683"/>
    </source>
</evidence>
<dbReference type="InterPro" id="IPR036259">
    <property type="entry name" value="MFS_trans_sf"/>
</dbReference>
<dbReference type="PANTHER" id="PTHR42718">
    <property type="entry name" value="MAJOR FACILITATOR SUPERFAMILY MULTIDRUG TRANSPORTER MFSC"/>
    <property type="match status" value="1"/>
</dbReference>
<evidence type="ECO:0000256" key="1">
    <source>
        <dbReference type="ARBA" id="ARBA00004651"/>
    </source>
</evidence>
<reference evidence="10 11" key="1">
    <citation type="journal article" date="2019" name="bioRxiv">
        <title>Bacteria contribute to plant secondary compound degradation in a generalist herbivore system.</title>
        <authorList>
            <person name="Francoeur C.B."/>
            <person name="Khadempour L."/>
            <person name="Moreira-Soto R.D."/>
            <person name="Gotting K."/>
            <person name="Book A.J."/>
            <person name="Pinto-Tomas A.A."/>
            <person name="Keefover-Ring K."/>
            <person name="Currie C.R."/>
        </authorList>
    </citation>
    <scope>NUCLEOTIDE SEQUENCE [LARGE SCALE GENOMIC DNA]</scope>
    <source>
        <strain evidence="10">Acro-835</strain>
    </source>
</reference>
<dbReference type="Gene3D" id="1.20.1250.20">
    <property type="entry name" value="MFS general substrate transporter like domains"/>
    <property type="match status" value="1"/>
</dbReference>
<organism evidence="10 11">
    <name type="scientific">Candidatus Pantoea multigeneris</name>
    <dbReference type="NCBI Taxonomy" id="2608357"/>
    <lineage>
        <taxon>Bacteria</taxon>
        <taxon>Pseudomonadati</taxon>
        <taxon>Pseudomonadota</taxon>
        <taxon>Gammaproteobacteria</taxon>
        <taxon>Enterobacterales</taxon>
        <taxon>Erwiniaceae</taxon>
        <taxon>Pantoea</taxon>
    </lineage>
</organism>
<keyword evidence="7 8" id="KW-0472">Membrane</keyword>
<evidence type="ECO:0000256" key="4">
    <source>
        <dbReference type="ARBA" id="ARBA00022475"/>
    </source>
</evidence>
<feature type="transmembrane region" description="Helical" evidence="8">
    <location>
        <begin position="330"/>
        <end position="349"/>
    </location>
</feature>
<keyword evidence="3" id="KW-0813">Transport</keyword>
<keyword evidence="4" id="KW-1003">Cell membrane</keyword>
<comment type="caution">
    <text evidence="10">The sequence shown here is derived from an EMBL/GenBank/DDBJ whole genome shotgun (WGS) entry which is preliminary data.</text>
</comment>
<feature type="transmembrane region" description="Helical" evidence="8">
    <location>
        <begin position="426"/>
        <end position="448"/>
    </location>
</feature>
<name>A0ABX0R9L7_9GAMM</name>
<comment type="subcellular location">
    <subcellularLocation>
        <location evidence="1">Cell membrane</location>
        <topology evidence="1">Multi-pass membrane protein</topology>
    </subcellularLocation>
</comment>
<feature type="domain" description="Major facilitator superfamily (MFS) profile" evidence="9">
    <location>
        <begin position="10"/>
        <end position="452"/>
    </location>
</feature>
<gene>
    <name evidence="10" type="ORF">F3J40_10725</name>
</gene>
<evidence type="ECO:0000313" key="10">
    <source>
        <dbReference type="EMBL" id="NIF22072.1"/>
    </source>
</evidence>
<evidence type="ECO:0000259" key="9">
    <source>
        <dbReference type="PROSITE" id="PS50850"/>
    </source>
</evidence>
<accession>A0ABX0R9L7</accession>
<dbReference type="PROSITE" id="PS50850">
    <property type="entry name" value="MFS"/>
    <property type="match status" value="1"/>
</dbReference>
<dbReference type="EMBL" id="VWXF01000003">
    <property type="protein sequence ID" value="NIF22072.1"/>
    <property type="molecule type" value="Genomic_DNA"/>
</dbReference>